<accession>A0AAX6F3L6</accession>
<dbReference type="GO" id="GO:0004674">
    <property type="term" value="F:protein serine/threonine kinase activity"/>
    <property type="evidence" value="ECO:0007669"/>
    <property type="project" value="UniProtKB-KW"/>
</dbReference>
<gene>
    <name evidence="8" type="ORF">M6B38_104470</name>
</gene>
<evidence type="ECO:0000256" key="3">
    <source>
        <dbReference type="ARBA" id="ARBA00022777"/>
    </source>
</evidence>
<comment type="caution">
    <text evidence="8">The sequence shown here is derived from an EMBL/GenBank/DDBJ whole genome shotgun (WGS) entry which is preliminary data.</text>
</comment>
<evidence type="ECO:0000256" key="1">
    <source>
        <dbReference type="ARBA" id="ARBA00022679"/>
    </source>
</evidence>
<comment type="similarity">
    <text evidence="6">Belongs to the protein kinase superfamily.</text>
</comment>
<dbReference type="InterPro" id="IPR008271">
    <property type="entry name" value="Ser/Thr_kinase_AS"/>
</dbReference>
<dbReference type="PROSITE" id="PS00108">
    <property type="entry name" value="PROTEIN_KINASE_ST"/>
    <property type="match status" value="1"/>
</dbReference>
<proteinExistence type="inferred from homology"/>
<evidence type="ECO:0000256" key="4">
    <source>
        <dbReference type="ARBA" id="ARBA00022840"/>
    </source>
</evidence>
<dbReference type="PROSITE" id="PS00107">
    <property type="entry name" value="PROTEIN_KINASE_ATP"/>
    <property type="match status" value="1"/>
</dbReference>
<name>A0AAX6F3L6_IRIPA</name>
<dbReference type="InterPro" id="IPR017441">
    <property type="entry name" value="Protein_kinase_ATP_BS"/>
</dbReference>
<dbReference type="AlphaFoldDB" id="A0AAX6F3L6"/>
<evidence type="ECO:0000313" key="9">
    <source>
        <dbReference type="Proteomes" id="UP001140949"/>
    </source>
</evidence>
<dbReference type="GO" id="GO:0007165">
    <property type="term" value="P:signal transduction"/>
    <property type="evidence" value="ECO:0007669"/>
    <property type="project" value="TreeGrafter"/>
</dbReference>
<dbReference type="Gene3D" id="3.30.200.20">
    <property type="entry name" value="Phosphorylase Kinase, domain 1"/>
    <property type="match status" value="1"/>
</dbReference>
<dbReference type="InterPro" id="IPR011009">
    <property type="entry name" value="Kinase-like_dom_sf"/>
</dbReference>
<dbReference type="InterPro" id="IPR052751">
    <property type="entry name" value="Plant_MAPKKK"/>
</dbReference>
<dbReference type="InterPro" id="IPR000719">
    <property type="entry name" value="Prot_kinase_dom"/>
</dbReference>
<dbReference type="Gene3D" id="1.10.510.10">
    <property type="entry name" value="Transferase(Phosphotransferase) domain 1"/>
    <property type="match status" value="1"/>
</dbReference>
<protein>
    <submittedName>
        <fullName evidence="8">Mitogen-activated protein kinase kinase kinase 18</fullName>
    </submittedName>
</protein>
<dbReference type="SUPFAM" id="SSF56112">
    <property type="entry name" value="Protein kinase-like (PK-like)"/>
    <property type="match status" value="1"/>
</dbReference>
<keyword evidence="2 5" id="KW-0547">Nucleotide-binding</keyword>
<keyword evidence="3 8" id="KW-0418">Kinase</keyword>
<evidence type="ECO:0000259" key="7">
    <source>
        <dbReference type="PROSITE" id="PS50011"/>
    </source>
</evidence>
<dbReference type="Proteomes" id="UP001140949">
    <property type="component" value="Unassembled WGS sequence"/>
</dbReference>
<dbReference type="CDD" id="cd06606">
    <property type="entry name" value="STKc_MAPKKK"/>
    <property type="match status" value="1"/>
</dbReference>
<dbReference type="EMBL" id="JANAVB010032220">
    <property type="protein sequence ID" value="KAJ6810749.1"/>
    <property type="molecule type" value="Genomic_DNA"/>
</dbReference>
<keyword evidence="4 5" id="KW-0067">ATP-binding</keyword>
<dbReference type="Pfam" id="PF00069">
    <property type="entry name" value="Pkinase"/>
    <property type="match status" value="1"/>
</dbReference>
<keyword evidence="1" id="KW-0808">Transferase</keyword>
<organism evidence="8 9">
    <name type="scientific">Iris pallida</name>
    <name type="common">Sweet iris</name>
    <dbReference type="NCBI Taxonomy" id="29817"/>
    <lineage>
        <taxon>Eukaryota</taxon>
        <taxon>Viridiplantae</taxon>
        <taxon>Streptophyta</taxon>
        <taxon>Embryophyta</taxon>
        <taxon>Tracheophyta</taxon>
        <taxon>Spermatophyta</taxon>
        <taxon>Magnoliopsida</taxon>
        <taxon>Liliopsida</taxon>
        <taxon>Asparagales</taxon>
        <taxon>Iridaceae</taxon>
        <taxon>Iridoideae</taxon>
        <taxon>Irideae</taxon>
        <taxon>Iris</taxon>
    </lineage>
</organism>
<sequence>METMGWTRGRCIGNGSFGTVSLAYRGAVGPFAVKSVCLNSPHPAAVAVSAAVASLEKEIRILRSLSSPYVVAYLGDSTTRESSSVWRNLHMECLLGGTLLDLAATAARLREPDIRAYARCVARALHYLHSVAGVVHSDVKGRNVLLGPAPGSAKLADFGSARRMGDDERDGRVCVCVGGGGTPLWMAPEVARGERAVPESDVWSLGCTVIEMATGGGRPWGSRLARCGQAQLMFLIGYGSELPEFPSRLSEIGRDFLDKCLRRDAAERWSAGQLLQHPFLAEADCVDADTHVRLSPRSILDCEFDDGYKEEEEEHEEEDEEAMENARERIRDVARGDNEGGIVSWDTDDDDDDDDWEVVRSTSVASSLVLDTTQTLQNISEQCQAPCTNCVVSCWCQCSVGVAYQVDWDGDGKGESGSGLSNGIATSCTYHGCKLSFGCQHECRCMVGVYLIKIYFFSSFDFVNQNFSISHKRRE</sequence>
<reference evidence="8" key="1">
    <citation type="journal article" date="2023" name="GigaByte">
        <title>Genome assembly of the bearded iris, Iris pallida Lam.</title>
        <authorList>
            <person name="Bruccoleri R.E."/>
            <person name="Oakeley E.J."/>
            <person name="Faust A.M.E."/>
            <person name="Altorfer M."/>
            <person name="Dessus-Babus S."/>
            <person name="Burckhardt D."/>
            <person name="Oertli M."/>
            <person name="Naumann U."/>
            <person name="Petersen F."/>
            <person name="Wong J."/>
        </authorList>
    </citation>
    <scope>NUCLEOTIDE SEQUENCE</scope>
    <source>
        <strain evidence="8">GSM-AAB239-AS_SAM_17_03QT</strain>
    </source>
</reference>
<dbReference type="PANTHER" id="PTHR48011:SF7">
    <property type="entry name" value="F10K1.14 PROTEIN"/>
    <property type="match status" value="1"/>
</dbReference>
<evidence type="ECO:0000313" key="8">
    <source>
        <dbReference type="EMBL" id="KAJ6810749.1"/>
    </source>
</evidence>
<dbReference type="PROSITE" id="PS50011">
    <property type="entry name" value="PROTEIN_KINASE_DOM"/>
    <property type="match status" value="1"/>
</dbReference>
<evidence type="ECO:0000256" key="6">
    <source>
        <dbReference type="RuleBase" id="RU000304"/>
    </source>
</evidence>
<keyword evidence="9" id="KW-1185">Reference proteome</keyword>
<evidence type="ECO:0000256" key="5">
    <source>
        <dbReference type="PROSITE-ProRule" id="PRU10141"/>
    </source>
</evidence>
<reference evidence="8" key="2">
    <citation type="submission" date="2023-04" db="EMBL/GenBank/DDBJ databases">
        <authorList>
            <person name="Bruccoleri R.E."/>
            <person name="Oakeley E.J."/>
            <person name="Faust A.-M."/>
            <person name="Dessus-Babus S."/>
            <person name="Altorfer M."/>
            <person name="Burckhardt D."/>
            <person name="Oertli M."/>
            <person name="Naumann U."/>
            <person name="Petersen F."/>
            <person name="Wong J."/>
        </authorList>
    </citation>
    <scope>NUCLEOTIDE SEQUENCE</scope>
    <source>
        <strain evidence="8">GSM-AAB239-AS_SAM_17_03QT</strain>
        <tissue evidence="8">Leaf</tissue>
    </source>
</reference>
<evidence type="ECO:0000256" key="2">
    <source>
        <dbReference type="ARBA" id="ARBA00022741"/>
    </source>
</evidence>
<dbReference type="GO" id="GO:0005524">
    <property type="term" value="F:ATP binding"/>
    <property type="evidence" value="ECO:0007669"/>
    <property type="project" value="UniProtKB-UniRule"/>
</dbReference>
<dbReference type="SMART" id="SM00220">
    <property type="entry name" value="S_TKc"/>
    <property type="match status" value="1"/>
</dbReference>
<feature type="domain" description="Protein kinase" evidence="7">
    <location>
        <begin position="6"/>
        <end position="280"/>
    </location>
</feature>
<dbReference type="PANTHER" id="PTHR48011">
    <property type="entry name" value="CCR4-NOT TRANSCRIPTIONAL COMPLEX SUBUNIT CAF120-RELATED"/>
    <property type="match status" value="1"/>
</dbReference>
<keyword evidence="6" id="KW-0723">Serine/threonine-protein kinase</keyword>
<feature type="binding site" evidence="5">
    <location>
        <position position="34"/>
    </location>
    <ligand>
        <name>ATP</name>
        <dbReference type="ChEBI" id="CHEBI:30616"/>
    </ligand>
</feature>